<sequence length="938" mass="108311">MKYRDINNIFKYIVLILAFFLVSCESSKLKTDKNLLSGQLENGLKYYIYGNKTPEKAVHMGILFHVGSLHEEENERGLAHYLEHMAFKGTKDYPGGDGIFEVLKKFGMAFGADINAHTGFDQTYYHLDLPDGNNETEINEALNVLKNWASQIEFNEVEIDKERNVIIEEKKRVESYPSRLTEKVFPFILGNSRYTVRLPIGLEERILSFKSEDFKKFYKKWYRPDLTSVIIVGDIEPSEIEKKVKEQFSSLEKPGSEIEKIKMNLDTVMSEKFLSVEDIEMPFPNITFVKKDIHNIVSTSGEIKRDIEKTLLDGLFENRFAELKTSGLNYLMSFDSSDISFKSDDNYILINQIAVNFNPDHLKEGIEGFFYEMERIKKFGFTQGEVDKIKSQLISSYKISKDNIGKRNSSMIANLLLEIALEGSKMLDMNEYYDIAIEHLNKLSLKSISDFAKSQASINDRAIMYAYSNDKYHPSLTLEEIQELREIALKRDTKPYDDVSIQGEFFKKSLENKDIINEKELSDGVSYFTLENGVEVYFKHNEHKKNMVTLSASSWGGVLSENADLIPALSLAPSVVSRSGYGDYSSLQVEKYLSDKVVSLSPRIGDQTSSINGSADVKDLETLFQLIYFTFNEPKIDDIVLQNNIDNIKAEIKSNENNSKYLFGNAVGKFRTNDDYRFRDIQETDLKNVSKDILLDFYKKKFTYANNFKFVFVGDVDLETIKTFSRKYLGNLSSKKLDGFKDLDYSYKRDVERIVVRKGEDASSIVRIFYPFEFKYTPESALNYEGLVLLLTESLIKSIRREMSSVYSINAYFDCDIRKYGNSDGFIIVAFTVEPKALDNVLRSVSDHLLERQKKEFGDDDFNYVKKNLIKNQDNNSESDWYWTSKILHSVLWYDTFIDTFSIKFIEKNLNKDVINSLIKKLNFNQRTEIVLIPEKSN</sequence>
<feature type="domain" description="Peptidase M16 C-terminal" evidence="10">
    <location>
        <begin position="209"/>
        <end position="393"/>
    </location>
</feature>
<keyword evidence="7" id="KW-0482">Metalloprotease</keyword>
<name>A0A2S1LX96_9SPIR</name>
<dbReference type="Gene3D" id="3.30.830.10">
    <property type="entry name" value="Metalloenzyme, LuxS/M16 peptidase-like"/>
    <property type="match status" value="4"/>
</dbReference>
<dbReference type="PANTHER" id="PTHR43690:SF17">
    <property type="entry name" value="PROTEIN YHJJ"/>
    <property type="match status" value="1"/>
</dbReference>
<dbReference type="OrthoDB" id="9811314at2"/>
<dbReference type="InterPro" id="IPR001431">
    <property type="entry name" value="Pept_M16_Zn_BS"/>
</dbReference>
<keyword evidence="5" id="KW-0378">Hydrolase</keyword>
<dbReference type="InterPro" id="IPR011249">
    <property type="entry name" value="Metalloenz_LuxS/M16"/>
</dbReference>
<feature type="domain" description="Peptidase M16 C-terminal" evidence="10">
    <location>
        <begin position="688"/>
        <end position="869"/>
    </location>
</feature>
<dbReference type="Pfam" id="PF00675">
    <property type="entry name" value="Peptidase_M16"/>
    <property type="match status" value="1"/>
</dbReference>
<dbReference type="GO" id="GO:0006508">
    <property type="term" value="P:proteolysis"/>
    <property type="evidence" value="ECO:0007669"/>
    <property type="project" value="UniProtKB-KW"/>
</dbReference>
<evidence type="ECO:0000256" key="2">
    <source>
        <dbReference type="ARBA" id="ARBA00007261"/>
    </source>
</evidence>
<keyword evidence="4" id="KW-0479">Metal-binding</keyword>
<evidence type="ECO:0000256" key="3">
    <source>
        <dbReference type="ARBA" id="ARBA00022670"/>
    </source>
</evidence>
<dbReference type="InterPro" id="IPR050626">
    <property type="entry name" value="Peptidase_M16"/>
</dbReference>
<evidence type="ECO:0000256" key="6">
    <source>
        <dbReference type="ARBA" id="ARBA00022833"/>
    </source>
</evidence>
<protein>
    <submittedName>
        <fullName evidence="11">Peptidase M16</fullName>
    </submittedName>
</protein>
<dbReference type="Proteomes" id="UP000244655">
    <property type="component" value="Chromosome"/>
</dbReference>
<proteinExistence type="inferred from homology"/>
<evidence type="ECO:0000313" key="12">
    <source>
        <dbReference type="Proteomes" id="UP000244655"/>
    </source>
</evidence>
<dbReference type="PROSITE" id="PS51257">
    <property type="entry name" value="PROKAR_LIPOPROTEIN"/>
    <property type="match status" value="1"/>
</dbReference>
<evidence type="ECO:0000256" key="8">
    <source>
        <dbReference type="RuleBase" id="RU004447"/>
    </source>
</evidence>
<comment type="similarity">
    <text evidence="2 8">Belongs to the peptidase M16 family.</text>
</comment>
<dbReference type="Pfam" id="PF05193">
    <property type="entry name" value="Peptidase_M16_C"/>
    <property type="match status" value="2"/>
</dbReference>
<organism evidence="11 12">
    <name type="scientific">Candidatus Borreliella tachyglossi</name>
    <dbReference type="NCBI Taxonomy" id="1964448"/>
    <lineage>
        <taxon>Bacteria</taxon>
        <taxon>Pseudomonadati</taxon>
        <taxon>Spirochaetota</taxon>
        <taxon>Spirochaetia</taxon>
        <taxon>Spirochaetales</taxon>
        <taxon>Borreliaceae</taxon>
        <taxon>Borreliella</taxon>
    </lineage>
</organism>
<gene>
    <name evidence="11" type="ORF">CR532_02790</name>
</gene>
<evidence type="ECO:0000259" key="10">
    <source>
        <dbReference type="Pfam" id="PF05193"/>
    </source>
</evidence>
<keyword evidence="12" id="KW-1185">Reference proteome</keyword>
<dbReference type="EMBL" id="CP025785">
    <property type="protein sequence ID" value="AWG42902.1"/>
    <property type="molecule type" value="Genomic_DNA"/>
</dbReference>
<comment type="cofactor">
    <cofactor evidence="1">
        <name>Zn(2+)</name>
        <dbReference type="ChEBI" id="CHEBI:29105"/>
    </cofactor>
</comment>
<dbReference type="InterPro" id="IPR011765">
    <property type="entry name" value="Pept_M16_N"/>
</dbReference>
<dbReference type="InterPro" id="IPR007863">
    <property type="entry name" value="Peptidase_M16_C"/>
</dbReference>
<dbReference type="GO" id="GO:0046872">
    <property type="term" value="F:metal ion binding"/>
    <property type="evidence" value="ECO:0007669"/>
    <property type="project" value="UniProtKB-KW"/>
</dbReference>
<evidence type="ECO:0000313" key="11">
    <source>
        <dbReference type="EMBL" id="AWG42902.1"/>
    </source>
</evidence>
<evidence type="ECO:0000259" key="9">
    <source>
        <dbReference type="Pfam" id="PF00675"/>
    </source>
</evidence>
<dbReference type="AlphaFoldDB" id="A0A2S1LX96"/>
<keyword evidence="6" id="KW-0862">Zinc</keyword>
<dbReference type="PANTHER" id="PTHR43690">
    <property type="entry name" value="NARDILYSIN"/>
    <property type="match status" value="1"/>
</dbReference>
<feature type="domain" description="Peptidase M16 N-terminal" evidence="9">
    <location>
        <begin position="49"/>
        <end position="181"/>
    </location>
</feature>
<dbReference type="GO" id="GO:0004222">
    <property type="term" value="F:metalloendopeptidase activity"/>
    <property type="evidence" value="ECO:0007669"/>
    <property type="project" value="InterPro"/>
</dbReference>
<dbReference type="PROSITE" id="PS00143">
    <property type="entry name" value="INSULINASE"/>
    <property type="match status" value="1"/>
</dbReference>
<evidence type="ECO:0000256" key="4">
    <source>
        <dbReference type="ARBA" id="ARBA00022723"/>
    </source>
</evidence>
<reference evidence="11 12" key="1">
    <citation type="submission" date="2018-01" db="EMBL/GenBank/DDBJ databases">
        <title>Genome sequence of Borrelia tachyglossi.</title>
        <authorList>
            <person name="Gofton A.W."/>
        </authorList>
    </citation>
    <scope>NUCLEOTIDE SEQUENCE [LARGE SCALE GENOMIC DNA]</scope>
    <source>
        <strain evidence="11 12">Bc-F10-1268</strain>
    </source>
</reference>
<evidence type="ECO:0000256" key="1">
    <source>
        <dbReference type="ARBA" id="ARBA00001947"/>
    </source>
</evidence>
<evidence type="ECO:0000256" key="7">
    <source>
        <dbReference type="ARBA" id="ARBA00023049"/>
    </source>
</evidence>
<dbReference type="SUPFAM" id="SSF63411">
    <property type="entry name" value="LuxS/MPP-like metallohydrolase"/>
    <property type="match status" value="4"/>
</dbReference>
<evidence type="ECO:0000256" key="5">
    <source>
        <dbReference type="ARBA" id="ARBA00022801"/>
    </source>
</evidence>
<dbReference type="RefSeq" id="WP_108729302.1">
    <property type="nucleotide sequence ID" value="NZ_CP025785.1"/>
</dbReference>
<keyword evidence="3" id="KW-0645">Protease</keyword>
<accession>A0A2S1LX96</accession>